<comment type="caution">
    <text evidence="2">The sequence shown here is derived from an EMBL/GenBank/DDBJ whole genome shotgun (WGS) entry which is preliminary data.</text>
</comment>
<dbReference type="InterPro" id="IPR044617">
    <property type="entry name" value="TCHQD"/>
</dbReference>
<dbReference type="Pfam" id="PF13409">
    <property type="entry name" value="GST_N_2"/>
    <property type="match status" value="1"/>
</dbReference>
<evidence type="ECO:0000313" key="3">
    <source>
        <dbReference type="Proteomes" id="UP000093000"/>
    </source>
</evidence>
<dbReference type="InParanoid" id="A0A1C7NF63"/>
<protein>
    <recommendedName>
        <fullName evidence="1">GST N-terminal domain-containing protein</fullName>
    </recommendedName>
</protein>
<dbReference type="InterPro" id="IPR036282">
    <property type="entry name" value="Glutathione-S-Trfase_C_sf"/>
</dbReference>
<dbReference type="Gene3D" id="3.40.30.10">
    <property type="entry name" value="Glutaredoxin"/>
    <property type="match status" value="1"/>
</dbReference>
<dbReference type="Proteomes" id="UP000093000">
    <property type="component" value="Unassembled WGS sequence"/>
</dbReference>
<dbReference type="EMBL" id="LUGH01000199">
    <property type="protein sequence ID" value="OBZ87752.1"/>
    <property type="molecule type" value="Genomic_DNA"/>
</dbReference>
<sequence>MTRVKNNILYYSPGSTFSNVGLLLIHEKGLEDQFEFKAIKLGQDNISPWYIQLNPKGQVPTMIYQSNVVSDSLSIARFLDPCVQPPSFECDNQKVMDFVKPWRQLRLLPLFAGKKDLDQDMSTMESTLAKARAQQLAHAKAHPDLAESYEIRLGVHNERAEMLLEYDQFLFHRHMLNRLLDEAEKALDTNDGHLLSIKQHTLADIYVMANLYCAHQKISSDILVNRSKLKEYYQQQMARPSVAKAFLLA</sequence>
<evidence type="ECO:0000259" key="1">
    <source>
        <dbReference type="PROSITE" id="PS50404"/>
    </source>
</evidence>
<gene>
    <name evidence="2" type="ORF">A0J61_04192</name>
</gene>
<dbReference type="SUPFAM" id="SSF47616">
    <property type="entry name" value="GST C-terminal domain-like"/>
    <property type="match status" value="1"/>
</dbReference>
<dbReference type="SUPFAM" id="SSF52833">
    <property type="entry name" value="Thioredoxin-like"/>
    <property type="match status" value="1"/>
</dbReference>
<dbReference type="PANTHER" id="PTHR45374:SF1">
    <property type="entry name" value="GLUTATHIONE S-TRANSFERASE TCHQD"/>
    <property type="match status" value="1"/>
</dbReference>
<organism evidence="2 3">
    <name type="scientific">Choanephora cucurbitarum</name>
    <dbReference type="NCBI Taxonomy" id="101091"/>
    <lineage>
        <taxon>Eukaryota</taxon>
        <taxon>Fungi</taxon>
        <taxon>Fungi incertae sedis</taxon>
        <taxon>Mucoromycota</taxon>
        <taxon>Mucoromycotina</taxon>
        <taxon>Mucoromycetes</taxon>
        <taxon>Mucorales</taxon>
        <taxon>Mucorineae</taxon>
        <taxon>Choanephoraceae</taxon>
        <taxon>Choanephoroideae</taxon>
        <taxon>Choanephora</taxon>
    </lineage>
</organism>
<dbReference type="GO" id="GO:0004364">
    <property type="term" value="F:glutathione transferase activity"/>
    <property type="evidence" value="ECO:0007669"/>
    <property type="project" value="InterPro"/>
</dbReference>
<dbReference type="InterPro" id="IPR004045">
    <property type="entry name" value="Glutathione_S-Trfase_N"/>
</dbReference>
<dbReference type="PROSITE" id="PS50404">
    <property type="entry name" value="GST_NTER"/>
    <property type="match status" value="1"/>
</dbReference>
<dbReference type="Pfam" id="PF14497">
    <property type="entry name" value="GST_C_3"/>
    <property type="match status" value="1"/>
</dbReference>
<name>A0A1C7NF63_9FUNG</name>
<dbReference type="AlphaFoldDB" id="A0A1C7NF63"/>
<dbReference type="InterPro" id="IPR004046">
    <property type="entry name" value="GST_C"/>
</dbReference>
<reference evidence="2 3" key="1">
    <citation type="submission" date="2016-03" db="EMBL/GenBank/DDBJ databases">
        <title>Choanephora cucurbitarum.</title>
        <authorList>
            <person name="Min B."/>
            <person name="Park H."/>
            <person name="Park J.-H."/>
            <person name="Shin H.-D."/>
            <person name="Choi I.-G."/>
        </authorList>
    </citation>
    <scope>NUCLEOTIDE SEQUENCE [LARGE SCALE GENOMIC DNA]</scope>
    <source>
        <strain evidence="2 3">KUS-F28377</strain>
    </source>
</reference>
<dbReference type="PANTHER" id="PTHR45374">
    <property type="entry name" value="GLUTATHIONE S-TRANSFERASE TCHQD"/>
    <property type="match status" value="1"/>
</dbReference>
<proteinExistence type="predicted"/>
<accession>A0A1C7NF63</accession>
<dbReference type="STRING" id="101091.A0A1C7NF63"/>
<dbReference type="Gene3D" id="1.20.1050.10">
    <property type="match status" value="1"/>
</dbReference>
<dbReference type="CDD" id="cd00570">
    <property type="entry name" value="GST_N_family"/>
    <property type="match status" value="1"/>
</dbReference>
<evidence type="ECO:0000313" key="2">
    <source>
        <dbReference type="EMBL" id="OBZ87752.1"/>
    </source>
</evidence>
<dbReference type="OrthoDB" id="412788at2759"/>
<dbReference type="InterPro" id="IPR036249">
    <property type="entry name" value="Thioredoxin-like_sf"/>
</dbReference>
<keyword evidence="3" id="KW-1185">Reference proteome</keyword>
<feature type="domain" description="GST N-terminal" evidence="1">
    <location>
        <begin position="5"/>
        <end position="87"/>
    </location>
</feature>